<dbReference type="Gene3D" id="3.30.460.10">
    <property type="entry name" value="Beta Polymerase, domain 2"/>
    <property type="match status" value="1"/>
</dbReference>
<dbReference type="InterPro" id="IPR043519">
    <property type="entry name" value="NT_sf"/>
</dbReference>
<accession>A0A7T1AKX2</accession>
<dbReference type="RefSeq" id="WP_218113014.1">
    <property type="nucleotide sequence ID" value="NZ_CP065383.1"/>
</dbReference>
<dbReference type="EMBL" id="CP065383">
    <property type="protein sequence ID" value="QPM67836.1"/>
    <property type="molecule type" value="Genomic_DNA"/>
</dbReference>
<organism evidence="2 3">
    <name type="scientific">Atribacter laminatus</name>
    <dbReference type="NCBI Taxonomy" id="2847778"/>
    <lineage>
        <taxon>Bacteria</taxon>
        <taxon>Pseudomonadati</taxon>
        <taxon>Atribacterota</taxon>
        <taxon>Atribacteria</taxon>
        <taxon>Atribacterales</taxon>
        <taxon>Atribacteraceae</taxon>
        <taxon>Atribacter</taxon>
    </lineage>
</organism>
<reference evidence="2 3" key="1">
    <citation type="journal article" date="2021" name="Nat. Commun.">
        <title>Isolation of a member of the candidate phylum Atribacteria reveals a unique cell membrane structure.</title>
        <authorList>
            <person name="Taiki K."/>
            <person name="Nobu M.K."/>
            <person name="Kusada H."/>
            <person name="Meng X.-Y."/>
            <person name="Hosoki N."/>
            <person name="Uematsu K."/>
            <person name="Yoshioka H."/>
            <person name="Kamagata Y."/>
            <person name="Tamaki H."/>
        </authorList>
    </citation>
    <scope>NUCLEOTIDE SEQUENCE [LARGE SCALE GENOMIC DNA]</scope>
    <source>
        <strain evidence="2 3">RT761</strain>
    </source>
</reference>
<protein>
    <recommendedName>
        <fullName evidence="1">Polymerase beta nucleotidyltransferase domain-containing protein</fullName>
    </recommendedName>
</protein>
<sequence>MFKKDTRKILKKLNISLIYLFGSSIIGIQRAESDIDIGVVFEKPEGIKNTMILFEELYQSLSQDFPDRDLDIVFLDFAPLTLQFEVVTTGKVIYRVSREFEYDYKEKIIKEYIDFKPLLDVQDQILLERI</sequence>
<evidence type="ECO:0000259" key="1">
    <source>
        <dbReference type="Pfam" id="PF18765"/>
    </source>
</evidence>
<dbReference type="NCBIfam" id="NF047752">
    <property type="entry name" value="MntA_antitoxin"/>
    <property type="match status" value="1"/>
</dbReference>
<dbReference type="CDD" id="cd05403">
    <property type="entry name" value="NT_KNTase_like"/>
    <property type="match status" value="1"/>
</dbReference>
<evidence type="ECO:0000313" key="3">
    <source>
        <dbReference type="Proteomes" id="UP000594463"/>
    </source>
</evidence>
<dbReference type="PANTHER" id="PTHR43852:SF4">
    <property type="entry name" value="NUCLEOTIDYLTRANSFERASE"/>
    <property type="match status" value="1"/>
</dbReference>
<keyword evidence="3" id="KW-1185">Reference proteome</keyword>
<dbReference type="PANTHER" id="PTHR43852">
    <property type="entry name" value="NUCLEOTIDYLTRANSFERASE"/>
    <property type="match status" value="1"/>
</dbReference>
<dbReference type="Proteomes" id="UP000594463">
    <property type="component" value="Chromosome"/>
</dbReference>
<dbReference type="AlphaFoldDB" id="A0A7T1AKX2"/>
<evidence type="ECO:0000313" key="2">
    <source>
        <dbReference type="EMBL" id="QPM67836.1"/>
    </source>
</evidence>
<gene>
    <name evidence="2" type="ORF">RT761_01049</name>
</gene>
<dbReference type="SUPFAM" id="SSF81301">
    <property type="entry name" value="Nucleotidyltransferase"/>
    <property type="match status" value="1"/>
</dbReference>
<dbReference type="InterPro" id="IPR041633">
    <property type="entry name" value="Polbeta"/>
</dbReference>
<name>A0A7T1AKX2_ATRLM</name>
<proteinExistence type="predicted"/>
<dbReference type="KEGG" id="alam:RT761_01049"/>
<feature type="domain" description="Polymerase beta nucleotidyltransferase" evidence="1">
    <location>
        <begin position="7"/>
        <end position="97"/>
    </location>
</feature>
<dbReference type="InterPro" id="IPR052930">
    <property type="entry name" value="TA_antitoxin_MntA"/>
</dbReference>
<dbReference type="Pfam" id="PF18765">
    <property type="entry name" value="Polbeta"/>
    <property type="match status" value="1"/>
</dbReference>